<evidence type="ECO:0000256" key="7">
    <source>
        <dbReference type="ARBA" id="ARBA00023306"/>
    </source>
</evidence>
<keyword evidence="7 8" id="KW-0131">Cell cycle</keyword>
<sequence length="567" mass="66534">MNYIIITVIVLLALFIVGLIIRRKHSVVIERLEKEKMQIQHYPIFEELTKVKALNMNGQTEEMFEQWRNMWTEVMDVDIIKIDSMLFDAEEFIDRFKFKKASQVQREIEEQIAKCEKTKNQIISELEELIGSEEKNRIEIEQIKEYYRSARKTLLAHQYSFGPALKNLEDRIEQFPEMFEQFDALTNNGNYLQAREIVLLLNTEAQQIVNLLNEVPTLLTEIQTKIPTSIHDLRSGQREMEEQSYYLRHLELNEYLNSLEQELEGLKGEMSNLNVSTVADRIQEINDEIEHYYDLLEKEVMAKKFVDRNCESTYSSLSEVLRVTKEVSDEAAYVQTSYHLPDDEAEIPKLGLKQLEVIQKRFELLLMRVNEEKSAYSSLQEELVEISEEIEQIKEEQEKFSNRLKNLRIDENKARTQLDSLKKLLHDTDRRLHKANIPGIPEEMDARLEEAEEQIFIVMQSLQEVPLNMDSVNYNLLNAQRCIQEVNDHSIEMIENAKLIERIIQYGNRYRATNTHLNDQLLEAEDAFLNYRYAKALELAATAVEAAEPGAIKKIEEIIQDELYAKP</sequence>
<keyword evidence="1 8" id="KW-0132">Cell division</keyword>
<comment type="subcellular location">
    <subcellularLocation>
        <location evidence="8">Cell membrane</location>
        <topology evidence="8">Single-pass membrane protein</topology>
    </subcellularLocation>
    <text evidence="8">Colocalized with FtsZ to the nascent septal site.</text>
</comment>
<evidence type="ECO:0000256" key="4">
    <source>
        <dbReference type="ARBA" id="ARBA00023054"/>
    </source>
</evidence>
<dbReference type="Proteomes" id="UP000274033">
    <property type="component" value="Unassembled WGS sequence"/>
</dbReference>
<comment type="similarity">
    <text evidence="8">Belongs to the EzrA family.</text>
</comment>
<keyword evidence="4 8" id="KW-0175">Coiled coil</keyword>
<dbReference type="HAMAP" id="MF_00728">
    <property type="entry name" value="EzrA"/>
    <property type="match status" value="1"/>
</dbReference>
<comment type="function">
    <text evidence="8">Negative regulator of FtsZ ring formation; modulates the frequency and position of FtsZ ring formation. Inhibits FtsZ ring formation at polar sites. Interacts either with FtsZ or with one of its binding partners to promote depolymerization.</text>
</comment>
<dbReference type="GO" id="GO:0000921">
    <property type="term" value="P:septin ring assembly"/>
    <property type="evidence" value="ECO:0007669"/>
    <property type="project" value="InterPro"/>
</dbReference>
<organism evidence="9 10">
    <name type="scientific">Lysinibacillus composti</name>
    <dbReference type="NCBI Taxonomy" id="720633"/>
    <lineage>
        <taxon>Bacteria</taxon>
        <taxon>Bacillati</taxon>
        <taxon>Bacillota</taxon>
        <taxon>Bacilli</taxon>
        <taxon>Bacillales</taxon>
        <taxon>Bacillaceae</taxon>
        <taxon>Lysinibacillus</taxon>
    </lineage>
</organism>
<feature type="coiled-coil region" evidence="8">
    <location>
        <begin position="249"/>
        <end position="276"/>
    </location>
</feature>
<dbReference type="NCBIfam" id="NF003413">
    <property type="entry name" value="PRK04778.1-7"/>
    <property type="match status" value="1"/>
</dbReference>
<keyword evidence="5 8" id="KW-0472">Membrane</keyword>
<evidence type="ECO:0000256" key="5">
    <source>
        <dbReference type="ARBA" id="ARBA00023136"/>
    </source>
</evidence>
<evidence type="ECO:0000313" key="9">
    <source>
        <dbReference type="EMBL" id="RQW76558.1"/>
    </source>
</evidence>
<dbReference type="InterPro" id="IPR010379">
    <property type="entry name" value="EzrA"/>
</dbReference>
<keyword evidence="10" id="KW-1185">Reference proteome</keyword>
<dbReference type="AlphaFoldDB" id="A0A3N9UMT4"/>
<keyword evidence="3 8" id="KW-1133">Transmembrane helix</keyword>
<feature type="topological domain" description="Extracellular" evidence="8">
    <location>
        <begin position="1"/>
        <end position="2"/>
    </location>
</feature>
<keyword evidence="2 8" id="KW-0812">Transmembrane</keyword>
<evidence type="ECO:0000256" key="8">
    <source>
        <dbReference type="HAMAP-Rule" id="MF_00728"/>
    </source>
</evidence>
<dbReference type="RefSeq" id="WP_124762507.1">
    <property type="nucleotide sequence ID" value="NZ_JAFBDY010000001.1"/>
</dbReference>
<dbReference type="OrthoDB" id="1654473at2"/>
<evidence type="ECO:0000256" key="3">
    <source>
        <dbReference type="ARBA" id="ARBA00022989"/>
    </source>
</evidence>
<protein>
    <recommendedName>
        <fullName evidence="8">Septation ring formation regulator EzrA</fullName>
    </recommendedName>
</protein>
<proteinExistence type="inferred from homology"/>
<evidence type="ECO:0000256" key="6">
    <source>
        <dbReference type="ARBA" id="ARBA00023210"/>
    </source>
</evidence>
<reference evidence="9 10" key="1">
    <citation type="journal article" date="2013" name="J. Microbiol.">
        <title>Lysinibacillus chungkukjangi sp. nov., isolated from Chungkukjang, Korean fermented soybean food.</title>
        <authorList>
            <person name="Kim S.J."/>
            <person name="Jang Y.H."/>
            <person name="Hamada M."/>
            <person name="Ahn J.H."/>
            <person name="Weon H.Y."/>
            <person name="Suzuki K."/>
            <person name="Whang K.S."/>
            <person name="Kwon S.W."/>
        </authorList>
    </citation>
    <scope>NUCLEOTIDE SEQUENCE [LARGE SCALE GENOMIC DNA]</scope>
    <source>
        <strain evidence="9 10">MCCC 1A12701</strain>
    </source>
</reference>
<keyword evidence="6 8" id="KW-0717">Septation</keyword>
<feature type="coiled-coil region" evidence="8">
    <location>
        <begin position="369"/>
        <end position="424"/>
    </location>
</feature>
<name>A0A3N9UMT4_9BACI</name>
<dbReference type="EMBL" id="RRCT01000001">
    <property type="protein sequence ID" value="RQW76558.1"/>
    <property type="molecule type" value="Genomic_DNA"/>
</dbReference>
<feature type="topological domain" description="Cytoplasmic" evidence="8">
    <location>
        <begin position="22"/>
        <end position="567"/>
    </location>
</feature>
<dbReference type="GO" id="GO:0000917">
    <property type="term" value="P:division septum assembly"/>
    <property type="evidence" value="ECO:0007669"/>
    <property type="project" value="UniProtKB-KW"/>
</dbReference>
<comment type="caution">
    <text evidence="9">The sequence shown here is derived from an EMBL/GenBank/DDBJ whole genome shotgun (WGS) entry which is preliminary data.</text>
</comment>
<dbReference type="Pfam" id="PF06160">
    <property type="entry name" value="EzrA"/>
    <property type="match status" value="1"/>
</dbReference>
<evidence type="ECO:0000256" key="1">
    <source>
        <dbReference type="ARBA" id="ARBA00022618"/>
    </source>
</evidence>
<gene>
    <name evidence="8 9" type="primary">ezrA</name>
    <name evidence="9" type="ORF">EBB45_03125</name>
</gene>
<dbReference type="GO" id="GO:0005886">
    <property type="term" value="C:plasma membrane"/>
    <property type="evidence" value="ECO:0007669"/>
    <property type="project" value="UniProtKB-SubCell"/>
</dbReference>
<dbReference type="GO" id="GO:0005940">
    <property type="term" value="C:septin ring"/>
    <property type="evidence" value="ECO:0007669"/>
    <property type="project" value="InterPro"/>
</dbReference>
<evidence type="ECO:0000256" key="2">
    <source>
        <dbReference type="ARBA" id="ARBA00022692"/>
    </source>
</evidence>
<keyword evidence="8" id="KW-1003">Cell membrane</keyword>
<evidence type="ECO:0000313" key="10">
    <source>
        <dbReference type="Proteomes" id="UP000274033"/>
    </source>
</evidence>
<accession>A0A3N9UMT4</accession>